<sequence length="279" mass="30949">MIIKKFLVPTDFTEVAHTAMIHAADLAKSVEAELYLLNIVESKDDLDKANKKLEEEIEFLRRYDEDVNVKSITRVGNIFEDIGDVAAEIDAGLIIMGTHGASGWQKVTGSYAMKVITNSKVPFIVTQKGTEKKSGYDKILVPLDLHNETKQKLEIVADMAKYFDSEVHIVTPKESDEFLRNKLNGNIAYAKKYLADKHVKCAAHIADKSGDFVDQLLDLAGEIGADLITIMNLQRNSLMGMLGARYEQQIITNEDQIPVLCVNPRETTSATGSVFGNTI</sequence>
<accession>A0A916JQD1</accession>
<gene>
    <name evidence="4" type="ORF">CRYO30217_03359</name>
</gene>
<organism evidence="4 5">
    <name type="scientific">Parvicella tangerina</name>
    <dbReference type="NCBI Taxonomy" id="2829795"/>
    <lineage>
        <taxon>Bacteria</taxon>
        <taxon>Pseudomonadati</taxon>
        <taxon>Bacteroidota</taxon>
        <taxon>Flavobacteriia</taxon>
        <taxon>Flavobacteriales</taxon>
        <taxon>Parvicellaceae</taxon>
        <taxon>Parvicella</taxon>
    </lineage>
</organism>
<keyword evidence="5" id="KW-1185">Reference proteome</keyword>
<dbReference type="Proteomes" id="UP000683507">
    <property type="component" value="Chromosome"/>
</dbReference>
<dbReference type="KEGG" id="ptan:CRYO30217_03359"/>
<proteinExistence type="inferred from homology"/>
<protein>
    <recommendedName>
        <fullName evidence="3">UspA domain-containing protein</fullName>
    </recommendedName>
</protein>
<dbReference type="InterPro" id="IPR006015">
    <property type="entry name" value="Universal_stress_UspA"/>
</dbReference>
<keyword evidence="2" id="KW-0175">Coiled coil</keyword>
<evidence type="ECO:0000313" key="4">
    <source>
        <dbReference type="EMBL" id="CAG5086986.1"/>
    </source>
</evidence>
<dbReference type="PRINTS" id="PR01438">
    <property type="entry name" value="UNVRSLSTRESS"/>
</dbReference>
<dbReference type="CDD" id="cd00293">
    <property type="entry name" value="USP-like"/>
    <property type="match status" value="2"/>
</dbReference>
<evidence type="ECO:0000256" key="1">
    <source>
        <dbReference type="ARBA" id="ARBA00008791"/>
    </source>
</evidence>
<dbReference type="AlphaFoldDB" id="A0A916JQD1"/>
<evidence type="ECO:0000256" key="2">
    <source>
        <dbReference type="SAM" id="Coils"/>
    </source>
</evidence>
<dbReference type="SUPFAM" id="SSF52402">
    <property type="entry name" value="Adenine nucleotide alpha hydrolases-like"/>
    <property type="match status" value="2"/>
</dbReference>
<dbReference type="PANTHER" id="PTHR46268:SF26">
    <property type="entry name" value="UNIVERSAL STRESS PROTEIN MJ0577"/>
    <property type="match status" value="1"/>
</dbReference>
<dbReference type="PANTHER" id="PTHR46268">
    <property type="entry name" value="STRESS RESPONSE PROTEIN NHAX"/>
    <property type="match status" value="1"/>
</dbReference>
<reference evidence="4" key="1">
    <citation type="submission" date="2021-04" db="EMBL/GenBank/DDBJ databases">
        <authorList>
            <person name="Rodrigo-Torres L."/>
            <person name="Arahal R. D."/>
            <person name="Lucena T."/>
        </authorList>
    </citation>
    <scope>NUCLEOTIDE SEQUENCE</scope>
    <source>
        <strain evidence="4">AS29M-1</strain>
    </source>
</reference>
<dbReference type="EMBL" id="OU015584">
    <property type="protein sequence ID" value="CAG5086986.1"/>
    <property type="molecule type" value="Genomic_DNA"/>
</dbReference>
<feature type="domain" description="UspA" evidence="3">
    <location>
        <begin position="136"/>
        <end position="251"/>
    </location>
</feature>
<dbReference type="RefSeq" id="WP_258543539.1">
    <property type="nucleotide sequence ID" value="NZ_OU015584.1"/>
</dbReference>
<evidence type="ECO:0000259" key="3">
    <source>
        <dbReference type="Pfam" id="PF00582"/>
    </source>
</evidence>
<name>A0A916JQD1_9FLAO</name>
<dbReference type="InterPro" id="IPR014729">
    <property type="entry name" value="Rossmann-like_a/b/a_fold"/>
</dbReference>
<dbReference type="Gene3D" id="3.40.50.620">
    <property type="entry name" value="HUPs"/>
    <property type="match status" value="2"/>
</dbReference>
<evidence type="ECO:0000313" key="5">
    <source>
        <dbReference type="Proteomes" id="UP000683507"/>
    </source>
</evidence>
<dbReference type="Pfam" id="PF00582">
    <property type="entry name" value="Usp"/>
    <property type="match status" value="2"/>
</dbReference>
<comment type="similarity">
    <text evidence="1">Belongs to the universal stress protein A family.</text>
</comment>
<dbReference type="InterPro" id="IPR006016">
    <property type="entry name" value="UspA"/>
</dbReference>
<feature type="domain" description="UspA" evidence="3">
    <location>
        <begin position="4"/>
        <end position="126"/>
    </location>
</feature>
<feature type="coiled-coil region" evidence="2">
    <location>
        <begin position="36"/>
        <end position="66"/>
    </location>
</feature>